<dbReference type="GO" id="GO:0008233">
    <property type="term" value="F:peptidase activity"/>
    <property type="evidence" value="ECO:0007669"/>
    <property type="project" value="UniProtKB-KW"/>
</dbReference>
<organism evidence="9 10">
    <name type="scientific">Candidatus Curtissbacteria bacterium RIFCSPHIGHO2_01_FULL_41_11</name>
    <dbReference type="NCBI Taxonomy" id="1797711"/>
    <lineage>
        <taxon>Bacteria</taxon>
        <taxon>Candidatus Curtissiibacteriota</taxon>
    </lineage>
</organism>
<keyword evidence="3" id="KW-0645">Protease</keyword>
<sequence>MVSFNDFLTGVIERNFLYEWTAQNIVPIEAKMMGVLLMPFGYKYAFSPSNSTIVVNGINMGITWNCIGWQSFLLLLVTMLVGLRGKYTKLSIAAVVSIGILGTFWLNILRMIFTVLLAVHLAPVFRFVFHDYLAAITTIVWLFGFWGFAYAFVLEEKS</sequence>
<feature type="transmembrane region" description="Helical" evidence="8">
    <location>
        <begin position="132"/>
        <end position="153"/>
    </location>
</feature>
<comment type="caution">
    <text evidence="9">The sequence shown here is derived from an EMBL/GenBank/DDBJ whole genome shotgun (WGS) entry which is preliminary data.</text>
</comment>
<evidence type="ECO:0008006" key="11">
    <source>
        <dbReference type="Google" id="ProtNLM"/>
    </source>
</evidence>
<dbReference type="GO" id="GO:0005886">
    <property type="term" value="C:plasma membrane"/>
    <property type="evidence" value="ECO:0007669"/>
    <property type="project" value="UniProtKB-SubCell"/>
</dbReference>
<keyword evidence="7 8" id="KW-0472">Membrane</keyword>
<evidence type="ECO:0000313" key="10">
    <source>
        <dbReference type="Proteomes" id="UP000179102"/>
    </source>
</evidence>
<protein>
    <recommendedName>
        <fullName evidence="11">Exosortase/archaeosortase family protein</fullName>
    </recommendedName>
</protein>
<evidence type="ECO:0000256" key="3">
    <source>
        <dbReference type="ARBA" id="ARBA00022670"/>
    </source>
</evidence>
<evidence type="ECO:0000256" key="6">
    <source>
        <dbReference type="ARBA" id="ARBA00022989"/>
    </source>
</evidence>
<name>A0A1F5G331_9BACT</name>
<feature type="transmembrane region" description="Helical" evidence="8">
    <location>
        <begin position="90"/>
        <end position="112"/>
    </location>
</feature>
<keyword evidence="2" id="KW-1003">Cell membrane</keyword>
<keyword evidence="4 8" id="KW-0812">Transmembrane</keyword>
<evidence type="ECO:0000256" key="2">
    <source>
        <dbReference type="ARBA" id="ARBA00022475"/>
    </source>
</evidence>
<dbReference type="STRING" id="1797711.A2870_04805"/>
<evidence type="ECO:0000256" key="1">
    <source>
        <dbReference type="ARBA" id="ARBA00004651"/>
    </source>
</evidence>
<comment type="subcellular location">
    <subcellularLocation>
        <location evidence="1">Cell membrane</location>
        <topology evidence="1">Multi-pass membrane protein</topology>
    </subcellularLocation>
</comment>
<keyword evidence="5" id="KW-0378">Hydrolase</keyword>
<evidence type="ECO:0000256" key="7">
    <source>
        <dbReference type="ARBA" id="ARBA00023136"/>
    </source>
</evidence>
<dbReference type="InterPro" id="IPR026392">
    <property type="entry name" value="Exo/Archaeosortase_dom"/>
</dbReference>
<proteinExistence type="predicted"/>
<dbReference type="Proteomes" id="UP000179102">
    <property type="component" value="Unassembled WGS sequence"/>
</dbReference>
<dbReference type="GO" id="GO:0006508">
    <property type="term" value="P:proteolysis"/>
    <property type="evidence" value="ECO:0007669"/>
    <property type="project" value="UniProtKB-KW"/>
</dbReference>
<evidence type="ECO:0000256" key="4">
    <source>
        <dbReference type="ARBA" id="ARBA00022692"/>
    </source>
</evidence>
<dbReference type="NCBIfam" id="TIGR04178">
    <property type="entry name" value="exo_archaeo"/>
    <property type="match status" value="1"/>
</dbReference>
<dbReference type="EMBL" id="MFAZ01000046">
    <property type="protein sequence ID" value="OGD86258.1"/>
    <property type="molecule type" value="Genomic_DNA"/>
</dbReference>
<evidence type="ECO:0000256" key="8">
    <source>
        <dbReference type="SAM" id="Phobius"/>
    </source>
</evidence>
<reference evidence="9 10" key="1">
    <citation type="journal article" date="2016" name="Nat. Commun.">
        <title>Thousands of microbial genomes shed light on interconnected biogeochemical processes in an aquifer system.</title>
        <authorList>
            <person name="Anantharaman K."/>
            <person name="Brown C.T."/>
            <person name="Hug L.A."/>
            <person name="Sharon I."/>
            <person name="Castelle C.J."/>
            <person name="Probst A.J."/>
            <person name="Thomas B.C."/>
            <person name="Singh A."/>
            <person name="Wilkins M.J."/>
            <person name="Karaoz U."/>
            <person name="Brodie E.L."/>
            <person name="Williams K.H."/>
            <person name="Hubbard S.S."/>
            <person name="Banfield J.F."/>
        </authorList>
    </citation>
    <scope>NUCLEOTIDE SEQUENCE [LARGE SCALE GENOMIC DNA]</scope>
</reference>
<accession>A0A1F5G331</accession>
<gene>
    <name evidence="9" type="ORF">A2870_04805</name>
</gene>
<evidence type="ECO:0000256" key="5">
    <source>
        <dbReference type="ARBA" id="ARBA00022801"/>
    </source>
</evidence>
<dbReference type="AlphaFoldDB" id="A0A1F5G331"/>
<evidence type="ECO:0000313" key="9">
    <source>
        <dbReference type="EMBL" id="OGD86258.1"/>
    </source>
</evidence>
<keyword evidence="6 8" id="KW-1133">Transmembrane helix</keyword>
<feature type="transmembrane region" description="Helical" evidence="8">
    <location>
        <begin position="62"/>
        <end position="83"/>
    </location>
</feature>